<dbReference type="Proteomes" id="UP000243847">
    <property type="component" value="Chromosome sequence1"/>
</dbReference>
<evidence type="ECO:0000256" key="5">
    <source>
        <dbReference type="ARBA" id="ARBA00022705"/>
    </source>
</evidence>
<dbReference type="GO" id="GO:0009432">
    <property type="term" value="P:SOS response"/>
    <property type="evidence" value="ECO:0007669"/>
    <property type="project" value="TreeGrafter"/>
</dbReference>
<organism evidence="15 16">
    <name type="scientific">Aurantimicrobium minutum</name>
    <dbReference type="NCBI Taxonomy" id="708131"/>
    <lineage>
        <taxon>Bacteria</taxon>
        <taxon>Bacillati</taxon>
        <taxon>Actinomycetota</taxon>
        <taxon>Actinomycetes</taxon>
        <taxon>Micrococcales</taxon>
        <taxon>Microbacteriaceae</taxon>
        <taxon>Aurantimicrobium</taxon>
    </lineage>
</organism>
<feature type="binding site" evidence="13">
    <location>
        <position position="21"/>
    </location>
    <ligand>
        <name>Mg(2+)</name>
        <dbReference type="ChEBI" id="CHEBI:18420"/>
    </ligand>
</feature>
<dbReference type="Pfam" id="PF00817">
    <property type="entry name" value="IMS"/>
    <property type="match status" value="1"/>
</dbReference>
<keyword evidence="4 13" id="KW-0548">Nucleotidyltransferase</keyword>
<evidence type="ECO:0000259" key="14">
    <source>
        <dbReference type="PROSITE" id="PS50173"/>
    </source>
</evidence>
<feature type="active site" evidence="13">
    <location>
        <position position="116"/>
    </location>
</feature>
<evidence type="ECO:0000313" key="15">
    <source>
        <dbReference type="EMBL" id="BAU99321.1"/>
    </source>
</evidence>
<dbReference type="InterPro" id="IPR001126">
    <property type="entry name" value="UmuC"/>
</dbReference>
<keyword evidence="8 13" id="KW-0460">Magnesium</keyword>
<dbReference type="GO" id="GO:0003887">
    <property type="term" value="F:DNA-directed DNA polymerase activity"/>
    <property type="evidence" value="ECO:0007669"/>
    <property type="project" value="UniProtKB-UniRule"/>
</dbReference>
<dbReference type="Gene3D" id="3.40.1170.60">
    <property type="match status" value="1"/>
</dbReference>
<dbReference type="Pfam" id="PF11799">
    <property type="entry name" value="IMS_C"/>
    <property type="match status" value="1"/>
</dbReference>
<dbReference type="EMBL" id="AP017457">
    <property type="protein sequence ID" value="BAU99321.1"/>
    <property type="molecule type" value="Genomic_DNA"/>
</dbReference>
<dbReference type="GO" id="GO:0003684">
    <property type="term" value="F:damaged DNA binding"/>
    <property type="evidence" value="ECO:0007669"/>
    <property type="project" value="InterPro"/>
</dbReference>
<proteinExistence type="inferred from homology"/>
<dbReference type="InterPro" id="IPR043502">
    <property type="entry name" value="DNA/RNA_pol_sf"/>
</dbReference>
<keyword evidence="3 13" id="KW-0808">Transferase</keyword>
<dbReference type="Gene3D" id="1.10.150.20">
    <property type="entry name" value="5' to 3' exonuclease, C-terminal subdomain"/>
    <property type="match status" value="1"/>
</dbReference>
<dbReference type="InterPro" id="IPR024728">
    <property type="entry name" value="PolY_HhH_motif"/>
</dbReference>
<name>A0A173LXT7_9MICO</name>
<evidence type="ECO:0000256" key="4">
    <source>
        <dbReference type="ARBA" id="ARBA00022695"/>
    </source>
</evidence>
<dbReference type="CDD" id="cd03586">
    <property type="entry name" value="PolY_Pol_IV_kappa"/>
    <property type="match status" value="1"/>
</dbReference>
<evidence type="ECO:0000256" key="7">
    <source>
        <dbReference type="ARBA" id="ARBA00022763"/>
    </source>
</evidence>
<feature type="domain" description="UmuC" evidence="14">
    <location>
        <begin position="17"/>
        <end position="197"/>
    </location>
</feature>
<dbReference type="GO" id="GO:0042276">
    <property type="term" value="P:error-prone translesion synthesis"/>
    <property type="evidence" value="ECO:0007669"/>
    <property type="project" value="TreeGrafter"/>
</dbReference>
<evidence type="ECO:0000256" key="8">
    <source>
        <dbReference type="ARBA" id="ARBA00022842"/>
    </source>
</evidence>
<dbReference type="NCBIfam" id="NF002677">
    <property type="entry name" value="PRK02406.1"/>
    <property type="match status" value="1"/>
</dbReference>
<dbReference type="AlphaFoldDB" id="A0A173LXT7"/>
<dbReference type="InterPro" id="IPR036775">
    <property type="entry name" value="DNA_pol_Y-fam_lit_finger_sf"/>
</dbReference>
<gene>
    <name evidence="13" type="primary">dinB</name>
    <name evidence="15" type="ORF">AUMI_17790</name>
</gene>
<dbReference type="NCBIfam" id="NF003015">
    <property type="entry name" value="PRK03858.1"/>
    <property type="match status" value="1"/>
</dbReference>
<dbReference type="InterPro" id="IPR017961">
    <property type="entry name" value="DNA_pol_Y-fam_little_finger"/>
</dbReference>
<dbReference type="InterPro" id="IPR043128">
    <property type="entry name" value="Rev_trsase/Diguanyl_cyclase"/>
</dbReference>
<comment type="similarity">
    <text evidence="1 13">Belongs to the DNA polymerase type-Y family.</text>
</comment>
<evidence type="ECO:0000256" key="10">
    <source>
        <dbReference type="ARBA" id="ARBA00023204"/>
    </source>
</evidence>
<dbReference type="Gene3D" id="3.30.1490.100">
    <property type="entry name" value="DNA polymerase, Y-family, little finger domain"/>
    <property type="match status" value="1"/>
</dbReference>
<comment type="function">
    <text evidence="11 13">Poorly processive, error-prone DNA polymerase involved in untargeted mutagenesis. Copies undamaged DNA at stalled replication forks, which arise in vivo from mismatched or misaligned primer ends. These misaligned primers can be extended by PolIV. Exhibits no 3'-5' exonuclease (proofreading) activity. May be involved in translesional synthesis, in conjunction with the beta clamp from PolIII.</text>
</comment>
<evidence type="ECO:0000256" key="12">
    <source>
        <dbReference type="ARBA" id="ARBA00049244"/>
    </source>
</evidence>
<dbReference type="PROSITE" id="PS50173">
    <property type="entry name" value="UMUC"/>
    <property type="match status" value="1"/>
</dbReference>
<dbReference type="PANTHER" id="PTHR11076:SF33">
    <property type="entry name" value="DNA POLYMERASE KAPPA"/>
    <property type="match status" value="1"/>
</dbReference>
<comment type="cofactor">
    <cofactor evidence="13">
        <name>Mg(2+)</name>
        <dbReference type="ChEBI" id="CHEBI:18420"/>
    </cofactor>
    <text evidence="13">Binds 2 magnesium ions per subunit.</text>
</comment>
<keyword evidence="13" id="KW-0238">DNA-binding</keyword>
<keyword evidence="7 13" id="KW-0227">DNA damage</keyword>
<sequence>MQPSHSVSLLGGTAPNILHIDMDAFFASVEVLDRPEVAGKPAVVAHDSPRSVVTSATYEARALGIRSAMPLVTAKRLCPDVIVLEPHFEKYRAYSKKVMSIFYDFTPVVEQLSIDEAFLDVSGAQKIFGTPEQIAQQIKDRVRDETGLPCSVGVASTKFVAKLASTKSKPNGLLVIPEEETLAFLHPLPIEAIWGVGKKTAEVLHKRGLHTVADIAQSPPASLISALGQAAGTHLYELSWARDPRPVSTQRAEKSIGKEHTFNEDVTDAVKLKATLLFQADHVGAQLRKAQLEARTIGLKVTFSDFESLTRSRTLPEATSVGREIHKVVCELLDELKTGGRAIRLIGVRAASLVDAGTQQLSLWGDEADAWKEAEIVMDQVGEKFGPDSVRPASFLRKIERTRESGTPG</sequence>
<keyword evidence="6 13" id="KW-0479">Metal-binding</keyword>
<feature type="site" description="Substrate discrimination" evidence="13">
    <location>
        <position position="26"/>
    </location>
</feature>
<protein>
    <recommendedName>
        <fullName evidence="13">DNA polymerase IV</fullName>
        <shortName evidence="13">Pol IV</shortName>
        <ecNumber evidence="13">2.7.7.7</ecNumber>
    </recommendedName>
</protein>
<dbReference type="GO" id="GO:0005829">
    <property type="term" value="C:cytosol"/>
    <property type="evidence" value="ECO:0007669"/>
    <property type="project" value="TreeGrafter"/>
</dbReference>
<keyword evidence="2 13" id="KW-0515">Mutator protein</keyword>
<keyword evidence="13" id="KW-0963">Cytoplasm</keyword>
<feature type="binding site" evidence="13">
    <location>
        <position position="115"/>
    </location>
    <ligand>
        <name>Mg(2+)</name>
        <dbReference type="ChEBI" id="CHEBI:18420"/>
    </ligand>
</feature>
<dbReference type="GO" id="GO:0006261">
    <property type="term" value="P:DNA-templated DNA replication"/>
    <property type="evidence" value="ECO:0007669"/>
    <property type="project" value="UniProtKB-UniRule"/>
</dbReference>
<evidence type="ECO:0000256" key="6">
    <source>
        <dbReference type="ARBA" id="ARBA00022723"/>
    </source>
</evidence>
<dbReference type="Gene3D" id="3.30.70.270">
    <property type="match status" value="1"/>
</dbReference>
<keyword evidence="9 13" id="KW-0239">DNA-directed DNA polymerase</keyword>
<dbReference type="GO" id="GO:0006281">
    <property type="term" value="P:DNA repair"/>
    <property type="evidence" value="ECO:0007669"/>
    <property type="project" value="UniProtKB-UniRule"/>
</dbReference>
<dbReference type="Pfam" id="PF11798">
    <property type="entry name" value="IMS_HHH"/>
    <property type="match status" value="1"/>
</dbReference>
<dbReference type="HAMAP" id="MF_01113">
    <property type="entry name" value="DNApol_IV"/>
    <property type="match status" value="1"/>
</dbReference>
<evidence type="ECO:0000256" key="9">
    <source>
        <dbReference type="ARBA" id="ARBA00022932"/>
    </source>
</evidence>
<comment type="subcellular location">
    <subcellularLocation>
        <location evidence="13">Cytoplasm</location>
    </subcellularLocation>
</comment>
<dbReference type="InterPro" id="IPR022880">
    <property type="entry name" value="DNApol_IV"/>
</dbReference>
<evidence type="ECO:0000256" key="3">
    <source>
        <dbReference type="ARBA" id="ARBA00022679"/>
    </source>
</evidence>
<dbReference type="KEGG" id="amin:AUMI_17790"/>
<dbReference type="PANTHER" id="PTHR11076">
    <property type="entry name" value="DNA REPAIR POLYMERASE UMUC / TRANSFERASE FAMILY MEMBER"/>
    <property type="match status" value="1"/>
</dbReference>
<dbReference type="FunFam" id="3.30.1490.100:FF:000004">
    <property type="entry name" value="DNA polymerase IV"/>
    <property type="match status" value="1"/>
</dbReference>
<dbReference type="SUPFAM" id="SSF56672">
    <property type="entry name" value="DNA/RNA polymerases"/>
    <property type="match status" value="1"/>
</dbReference>
<evidence type="ECO:0000256" key="11">
    <source>
        <dbReference type="ARBA" id="ARBA00025589"/>
    </source>
</evidence>
<dbReference type="InterPro" id="IPR050116">
    <property type="entry name" value="DNA_polymerase-Y"/>
</dbReference>
<dbReference type="GO" id="GO:0000287">
    <property type="term" value="F:magnesium ion binding"/>
    <property type="evidence" value="ECO:0007669"/>
    <property type="project" value="UniProtKB-UniRule"/>
</dbReference>
<reference evidence="15 16" key="1">
    <citation type="journal article" date="2016" name="Genome Announc.">
        <title>Complete Genome Sequence of Aurantimicrobium minutum Type Strain KNCT, a Planktonic Ultramicrobacterium Isolated from River Water.</title>
        <authorList>
            <person name="Nakai R."/>
            <person name="Fujisawa T."/>
            <person name="Nakamura Y."/>
            <person name="Nishide H."/>
            <person name="Uchiyama I."/>
            <person name="Baba T."/>
            <person name="Toyoda A."/>
            <person name="Fujiyama A."/>
            <person name="Naganuma T."/>
            <person name="Niki H."/>
        </authorList>
    </citation>
    <scope>NUCLEOTIDE SEQUENCE [LARGE SCALE GENOMIC DNA]</scope>
    <source>
        <strain evidence="15 16">KNC</strain>
    </source>
</reference>
<comment type="subunit">
    <text evidence="13">Monomer.</text>
</comment>
<dbReference type="SUPFAM" id="SSF100879">
    <property type="entry name" value="Lesion bypass DNA polymerase (Y-family), little finger domain"/>
    <property type="match status" value="1"/>
</dbReference>
<evidence type="ECO:0000256" key="2">
    <source>
        <dbReference type="ARBA" id="ARBA00022457"/>
    </source>
</evidence>
<keyword evidence="10 13" id="KW-0234">DNA repair</keyword>
<evidence type="ECO:0000256" key="13">
    <source>
        <dbReference type="HAMAP-Rule" id="MF_01113"/>
    </source>
</evidence>
<dbReference type="EC" id="2.7.7.7" evidence="13"/>
<evidence type="ECO:0000256" key="1">
    <source>
        <dbReference type="ARBA" id="ARBA00010945"/>
    </source>
</evidence>
<keyword evidence="5 13" id="KW-0235">DNA replication</keyword>
<accession>A0A173LXT7</accession>
<evidence type="ECO:0000313" key="16">
    <source>
        <dbReference type="Proteomes" id="UP000243847"/>
    </source>
</evidence>
<comment type="catalytic activity">
    <reaction evidence="12 13">
        <text>DNA(n) + a 2'-deoxyribonucleoside 5'-triphosphate = DNA(n+1) + diphosphate</text>
        <dbReference type="Rhea" id="RHEA:22508"/>
        <dbReference type="Rhea" id="RHEA-COMP:17339"/>
        <dbReference type="Rhea" id="RHEA-COMP:17340"/>
        <dbReference type="ChEBI" id="CHEBI:33019"/>
        <dbReference type="ChEBI" id="CHEBI:61560"/>
        <dbReference type="ChEBI" id="CHEBI:173112"/>
        <dbReference type="EC" id="2.7.7.7"/>
    </reaction>
</comment>